<dbReference type="InterPro" id="IPR046708">
    <property type="entry name" value="DUF6781"/>
</dbReference>
<gene>
    <name evidence="1" type="ORF">CKO43_24290</name>
</gene>
<dbReference type="Pfam" id="PF20572">
    <property type="entry name" value="DUF6781"/>
    <property type="match status" value="1"/>
</dbReference>
<dbReference type="RefSeq" id="WP_200380319.1">
    <property type="nucleotide sequence ID" value="NZ_NRRU01000170.1"/>
</dbReference>
<evidence type="ECO:0000313" key="2">
    <source>
        <dbReference type="Proteomes" id="UP001041814"/>
    </source>
</evidence>
<evidence type="ECO:0000313" key="1">
    <source>
        <dbReference type="EMBL" id="MBK1715871.1"/>
    </source>
</evidence>
<evidence type="ECO:0008006" key="3">
    <source>
        <dbReference type="Google" id="ProtNLM"/>
    </source>
</evidence>
<sequence>MARPIFDADALITMFENATATQGEQLRGAVTQATLTALQGRELTLKNLRATLKAVGDAAGAGAARNTVAGVEPTALLDSVVSGLDAAVLKAVDANRVALQRLVQQGADLREKHLKKALDDLDRMEDTLFSALKKSAEGSGATVASAWGPVLERLQAGGTMSGLQATLTTEQITQQMQDAVRTTRHASLRAAQALADSYTAMVSGVLIGMSAALQAGAPAAAAAEAAPARKT</sequence>
<reference evidence="1" key="2">
    <citation type="journal article" date="2020" name="Microorganisms">
        <title>Osmotic Adaptation and Compatible Solute Biosynthesis of Phototrophic Bacteria as Revealed from Genome Analyses.</title>
        <authorList>
            <person name="Imhoff J.F."/>
            <person name="Rahn T."/>
            <person name="Kunzel S."/>
            <person name="Keller A."/>
            <person name="Neulinger S.C."/>
        </authorList>
    </citation>
    <scope>NUCLEOTIDE SEQUENCE</scope>
    <source>
        <strain evidence="1">IM 151</strain>
    </source>
</reference>
<keyword evidence="2" id="KW-1185">Reference proteome</keyword>
<dbReference type="Proteomes" id="UP001041814">
    <property type="component" value="Unassembled WGS sequence"/>
</dbReference>
<accession>A0ABS1E1A1</accession>
<name>A0ABS1E1A1_RUBGE</name>
<dbReference type="EMBL" id="NRRU01000170">
    <property type="protein sequence ID" value="MBK1715871.1"/>
    <property type="molecule type" value="Genomic_DNA"/>
</dbReference>
<feature type="non-terminal residue" evidence="1">
    <location>
        <position position="231"/>
    </location>
</feature>
<reference evidence="1" key="1">
    <citation type="submission" date="2017-08" db="EMBL/GenBank/DDBJ databases">
        <authorList>
            <person name="Imhoff J.F."/>
            <person name="Rahn T."/>
            <person name="Kuenzel S."/>
            <person name="Neulinger S.C."/>
        </authorList>
    </citation>
    <scope>NUCLEOTIDE SEQUENCE</scope>
    <source>
        <strain evidence="1">IM 151</strain>
    </source>
</reference>
<proteinExistence type="predicted"/>
<comment type="caution">
    <text evidence="1">The sequence shown here is derived from an EMBL/GenBank/DDBJ whole genome shotgun (WGS) entry which is preliminary data.</text>
</comment>
<organism evidence="1 2">
    <name type="scientific">Rubrivivax gelatinosus</name>
    <name type="common">Rhodocyclus gelatinosus</name>
    <name type="synonym">Rhodopseudomonas gelatinosa</name>
    <dbReference type="NCBI Taxonomy" id="28068"/>
    <lineage>
        <taxon>Bacteria</taxon>
        <taxon>Pseudomonadati</taxon>
        <taxon>Pseudomonadota</taxon>
        <taxon>Betaproteobacteria</taxon>
        <taxon>Burkholderiales</taxon>
        <taxon>Sphaerotilaceae</taxon>
        <taxon>Rubrivivax</taxon>
    </lineage>
</organism>
<protein>
    <recommendedName>
        <fullName evidence="3">Phasin family protein</fullName>
    </recommendedName>
</protein>